<dbReference type="RefSeq" id="WP_208616682.1">
    <property type="nucleotide sequence ID" value="NZ_JBIRUT010000008.1"/>
</dbReference>
<evidence type="ECO:0000313" key="2">
    <source>
        <dbReference type="EMBL" id="MFI2162679.1"/>
    </source>
</evidence>
<reference evidence="2 3" key="1">
    <citation type="submission" date="2024-10" db="EMBL/GenBank/DDBJ databases">
        <title>The Natural Products Discovery Center: Release of the First 8490 Sequenced Strains for Exploring Actinobacteria Biosynthetic Diversity.</title>
        <authorList>
            <person name="Kalkreuter E."/>
            <person name="Kautsar S.A."/>
            <person name="Yang D."/>
            <person name="Bader C.D."/>
            <person name="Teijaro C.N."/>
            <person name="Fluegel L."/>
            <person name="Davis C.M."/>
            <person name="Simpson J.R."/>
            <person name="Lauterbach L."/>
            <person name="Steele A.D."/>
            <person name="Gui C."/>
            <person name="Meng S."/>
            <person name="Li G."/>
            <person name="Viehrig K."/>
            <person name="Ye F."/>
            <person name="Su P."/>
            <person name="Kiefer A.F."/>
            <person name="Nichols A."/>
            <person name="Cepeda A.J."/>
            <person name="Yan W."/>
            <person name="Fan B."/>
            <person name="Jiang Y."/>
            <person name="Adhikari A."/>
            <person name="Zheng C.-J."/>
            <person name="Schuster L."/>
            <person name="Cowan T.M."/>
            <person name="Smanski M.J."/>
            <person name="Chevrette M.G."/>
            <person name="De Carvalho L.P.S."/>
            <person name="Shen B."/>
        </authorList>
    </citation>
    <scope>NUCLEOTIDE SEQUENCE [LARGE SCALE GENOMIC DNA]</scope>
    <source>
        <strain evidence="2 3">NPDC020295</strain>
    </source>
</reference>
<comment type="caution">
    <text evidence="2">The sequence shown here is derived from an EMBL/GenBank/DDBJ whole genome shotgun (WGS) entry which is preliminary data.</text>
</comment>
<gene>
    <name evidence="2" type="ORF">ACH49L_44885</name>
</gene>
<organism evidence="2 3">
    <name type="scientific">Streptomyces olivaceoviridis</name>
    <name type="common">Streptomyces corchorusii</name>
    <dbReference type="NCBI Taxonomy" id="1921"/>
    <lineage>
        <taxon>Bacteria</taxon>
        <taxon>Bacillati</taxon>
        <taxon>Actinomycetota</taxon>
        <taxon>Actinomycetes</taxon>
        <taxon>Kitasatosporales</taxon>
        <taxon>Streptomycetaceae</taxon>
        <taxon>Streptomyces</taxon>
    </lineage>
</organism>
<dbReference type="Proteomes" id="UP001611397">
    <property type="component" value="Unassembled WGS sequence"/>
</dbReference>
<keyword evidence="3" id="KW-1185">Reference proteome</keyword>
<dbReference type="EMBL" id="JBIRWM010000043">
    <property type="protein sequence ID" value="MFI2162679.1"/>
    <property type="molecule type" value="Genomic_DNA"/>
</dbReference>
<evidence type="ECO:0000313" key="3">
    <source>
        <dbReference type="Proteomes" id="UP001611397"/>
    </source>
</evidence>
<feature type="region of interest" description="Disordered" evidence="1">
    <location>
        <begin position="189"/>
        <end position="212"/>
    </location>
</feature>
<sequence length="212" mass="22430">MAVLAVRVCDAHAARVWVPLGCASWGAYCAAEFGISRAQAYRLLDVDRALAVIHGAVTAGTGESRTRDTGPEAAAVLDYGLSQRALFAVSARGGDGAELITRRLTALGHDVRRLLVSPPCGQWSARLSATSAPTPPPPPSPAGESADLVITELRRVADSLYANTYAIGELMLEVAPAYLSDTAAADVPRPAVRGDWRTPRPRPGRPPLRDIR</sequence>
<feature type="region of interest" description="Disordered" evidence="1">
    <location>
        <begin position="126"/>
        <end position="145"/>
    </location>
</feature>
<name>A0ABW7VP99_STROI</name>
<protein>
    <submittedName>
        <fullName evidence="2">Uncharacterized protein</fullName>
    </submittedName>
</protein>
<evidence type="ECO:0000256" key="1">
    <source>
        <dbReference type="SAM" id="MobiDB-lite"/>
    </source>
</evidence>
<proteinExistence type="predicted"/>
<accession>A0ABW7VP99</accession>